<keyword evidence="3" id="KW-1185">Reference proteome</keyword>
<reference evidence="2 3" key="1">
    <citation type="submission" date="2015-03" db="EMBL/GenBank/DDBJ databases">
        <title>RNA-seq based gene annotation and comparative genomics of four Zymoseptoria species reveal species-specific pathogenicity related genes and transposable element activity.</title>
        <authorList>
            <person name="Grandaubert J."/>
            <person name="Bhattacharyya A."/>
            <person name="Stukenbrock E.H."/>
        </authorList>
    </citation>
    <scope>NUCLEOTIDE SEQUENCE [LARGE SCALE GENOMIC DNA]</scope>
    <source>
        <strain evidence="2 3">Zb18110</strain>
    </source>
</reference>
<comment type="caution">
    <text evidence="2">The sequence shown here is derived from an EMBL/GenBank/DDBJ whole genome shotgun (WGS) entry which is preliminary data.</text>
</comment>
<evidence type="ECO:0008006" key="4">
    <source>
        <dbReference type="Google" id="ProtNLM"/>
    </source>
</evidence>
<evidence type="ECO:0000313" key="3">
    <source>
        <dbReference type="Proteomes" id="UP000033647"/>
    </source>
</evidence>
<gene>
    <name evidence="2" type="ORF">TI39_contig5926g00006</name>
</gene>
<dbReference type="AlphaFoldDB" id="A0A0F4G420"/>
<keyword evidence="1" id="KW-0732">Signal</keyword>
<dbReference type="EMBL" id="LAFY01005881">
    <property type="protein sequence ID" value="KJX92083.1"/>
    <property type="molecule type" value="Genomic_DNA"/>
</dbReference>
<feature type="chain" id="PRO_5002468129" description="Ecp2 effector protein domain-containing protein" evidence="1">
    <location>
        <begin position="22"/>
        <end position="170"/>
    </location>
</feature>
<organism evidence="2 3">
    <name type="scientific">Zymoseptoria brevis</name>
    <dbReference type="NCBI Taxonomy" id="1047168"/>
    <lineage>
        <taxon>Eukaryota</taxon>
        <taxon>Fungi</taxon>
        <taxon>Dikarya</taxon>
        <taxon>Ascomycota</taxon>
        <taxon>Pezizomycotina</taxon>
        <taxon>Dothideomycetes</taxon>
        <taxon>Dothideomycetidae</taxon>
        <taxon>Mycosphaerellales</taxon>
        <taxon>Mycosphaerellaceae</taxon>
        <taxon>Zymoseptoria</taxon>
    </lineage>
</organism>
<proteinExistence type="predicted"/>
<evidence type="ECO:0000256" key="1">
    <source>
        <dbReference type="SAM" id="SignalP"/>
    </source>
</evidence>
<accession>A0A0F4G420</accession>
<dbReference type="OrthoDB" id="10326830at2759"/>
<name>A0A0F4G420_9PEZI</name>
<sequence>MVAIKNALQLAVLSLPFTVEASRWTFRINVKRWDNLACIGYKTLENPKALGTKIKDGDCQSWPKAKSFNALAIQWMSYTVGQDLQTDERCAVLVYEKDKCGGHLIWYKDDVNTMEALGDCYSLDGVPGRSMKLTCRKTGTEPDWMSETHWTTPMVYNETVVETVVLPILE</sequence>
<feature type="signal peptide" evidence="1">
    <location>
        <begin position="1"/>
        <end position="21"/>
    </location>
</feature>
<dbReference type="Proteomes" id="UP000033647">
    <property type="component" value="Unassembled WGS sequence"/>
</dbReference>
<evidence type="ECO:0000313" key="2">
    <source>
        <dbReference type="EMBL" id="KJX92083.1"/>
    </source>
</evidence>
<protein>
    <recommendedName>
        <fullName evidence="4">Ecp2 effector protein domain-containing protein</fullName>
    </recommendedName>
</protein>